<dbReference type="InterPro" id="IPR014710">
    <property type="entry name" value="RmlC-like_jellyroll"/>
</dbReference>
<feature type="domain" description="Cupin type-2" evidence="1">
    <location>
        <begin position="89"/>
        <end position="152"/>
    </location>
</feature>
<dbReference type="Pfam" id="PF07883">
    <property type="entry name" value="Cupin_2"/>
    <property type="match status" value="1"/>
</dbReference>
<dbReference type="CDD" id="cd02230">
    <property type="entry name" value="cupin_HP0902-like"/>
    <property type="match status" value="1"/>
</dbReference>
<dbReference type="Proteomes" id="UP000006222">
    <property type="component" value="Unassembled WGS sequence"/>
</dbReference>
<gene>
    <name evidence="2" type="ORF">RBWH47_02934</name>
</gene>
<evidence type="ECO:0000313" key="2">
    <source>
        <dbReference type="EMBL" id="EGF24389.1"/>
    </source>
</evidence>
<comment type="caution">
    <text evidence="2">The sequence shown here is derived from an EMBL/GenBank/DDBJ whole genome shotgun (WGS) entry which is preliminary data.</text>
</comment>
<evidence type="ECO:0000259" key="1">
    <source>
        <dbReference type="Pfam" id="PF07883"/>
    </source>
</evidence>
<protein>
    <submittedName>
        <fullName evidence="2">Cupin 2 conserved barrel domain protein</fullName>
    </submittedName>
</protein>
<dbReference type="RefSeq" id="WP_007329597.1">
    <property type="nucleotide sequence ID" value="NZ_AFAR01000293.1"/>
</dbReference>
<evidence type="ECO:0000313" key="3">
    <source>
        <dbReference type="Proteomes" id="UP000006222"/>
    </source>
</evidence>
<accession>F2B137</accession>
<dbReference type="AlphaFoldDB" id="F2B137"/>
<proteinExistence type="predicted"/>
<dbReference type="SUPFAM" id="SSF51182">
    <property type="entry name" value="RmlC-like cupins"/>
    <property type="match status" value="1"/>
</dbReference>
<name>F2B137_RHOBT</name>
<dbReference type="Gene3D" id="2.60.120.10">
    <property type="entry name" value="Jelly Rolls"/>
    <property type="match status" value="1"/>
</dbReference>
<organism evidence="2 3">
    <name type="scientific">Rhodopirellula baltica WH47</name>
    <dbReference type="NCBI Taxonomy" id="991778"/>
    <lineage>
        <taxon>Bacteria</taxon>
        <taxon>Pseudomonadati</taxon>
        <taxon>Planctomycetota</taxon>
        <taxon>Planctomycetia</taxon>
        <taxon>Pirellulales</taxon>
        <taxon>Pirellulaceae</taxon>
        <taxon>Rhodopirellula</taxon>
    </lineage>
</organism>
<dbReference type="PATRIC" id="fig|991778.3.peg.6038"/>
<dbReference type="InterPro" id="IPR013096">
    <property type="entry name" value="Cupin_2"/>
</dbReference>
<dbReference type="PANTHER" id="PTHR37694">
    <property type="entry name" value="SLR8022 PROTEIN"/>
    <property type="match status" value="1"/>
</dbReference>
<reference evidence="2 3" key="1">
    <citation type="journal article" date="2013" name="Mar. Genomics">
        <title>Expression of sulfatases in Rhodopirellula baltica and the diversity of sulfatases in the genus Rhodopirellula.</title>
        <authorList>
            <person name="Wegner C.E."/>
            <person name="Richter-Heitmann T."/>
            <person name="Klindworth A."/>
            <person name="Klockow C."/>
            <person name="Richter M."/>
            <person name="Achstetter T."/>
            <person name="Glockner F.O."/>
            <person name="Harder J."/>
        </authorList>
    </citation>
    <scope>NUCLEOTIDE SEQUENCE [LARGE SCALE GENOMIC DNA]</scope>
    <source>
        <strain evidence="2 3">WH47</strain>
    </source>
</reference>
<dbReference type="InterPro" id="IPR011051">
    <property type="entry name" value="RmlC_Cupin_sf"/>
</dbReference>
<sequence length="157" mass="17313">MVDSAICFLRNARYAKLAVRGIIQLEHRFLNHTRQPVAKRRITPGVLTMAILHASPGTVIDVRPLKEQIFNAKTQVLVKTDALEVIRLVLPAGKTISEHQAPSEITFQVLEGTVQFTCHGKPHELSAGEMLFLGSREPHTVIAVADSTVLLTMLMGK</sequence>
<dbReference type="EMBL" id="AFAR01000293">
    <property type="protein sequence ID" value="EGF24389.1"/>
    <property type="molecule type" value="Genomic_DNA"/>
</dbReference>
<dbReference type="PANTHER" id="PTHR37694:SF1">
    <property type="entry name" value="SLR8022 PROTEIN"/>
    <property type="match status" value="1"/>
</dbReference>